<feature type="compositionally biased region" description="Basic and acidic residues" evidence="1">
    <location>
        <begin position="14"/>
        <end position="23"/>
    </location>
</feature>
<evidence type="ECO:0000256" key="1">
    <source>
        <dbReference type="SAM" id="MobiDB-lite"/>
    </source>
</evidence>
<accession>A0A3L8SY03</accession>
<protein>
    <submittedName>
        <fullName evidence="2">Uncharacterized protein</fullName>
    </submittedName>
</protein>
<comment type="caution">
    <text evidence="2">The sequence shown here is derived from an EMBL/GenBank/DDBJ whole genome shotgun (WGS) entry which is preliminary data.</text>
</comment>
<dbReference type="EMBL" id="QUSF01000003">
    <property type="protein sequence ID" value="RLW11381.1"/>
    <property type="molecule type" value="Genomic_DNA"/>
</dbReference>
<sequence>MAVQPGVLRSSHAAGERRQRSEPGRALVADRGSLYISERFCCSLLWCPISTATRGFSGPSEHLSSLILAPASRFCGRICMISTNPITPYTWRNERRGKASWSPDFSNRVNSPMCV</sequence>
<gene>
    <name evidence="2" type="ORF">DV515_00001390</name>
</gene>
<keyword evidence="3" id="KW-1185">Reference proteome</keyword>
<dbReference type="Proteomes" id="UP000276834">
    <property type="component" value="Unassembled WGS sequence"/>
</dbReference>
<reference evidence="2 3" key="1">
    <citation type="journal article" date="2018" name="Proc. R. Soc. B">
        <title>A non-coding region near Follistatin controls head colour polymorphism in the Gouldian finch.</title>
        <authorList>
            <person name="Toomey M.B."/>
            <person name="Marques C.I."/>
            <person name="Andrade P."/>
            <person name="Araujo P.M."/>
            <person name="Sabatino S."/>
            <person name="Gazda M.A."/>
            <person name="Afonso S."/>
            <person name="Lopes R.J."/>
            <person name="Corbo J.C."/>
            <person name="Carneiro M."/>
        </authorList>
    </citation>
    <scope>NUCLEOTIDE SEQUENCE [LARGE SCALE GENOMIC DNA]</scope>
    <source>
        <strain evidence="2">Red01</strain>
        <tissue evidence="2">Muscle</tissue>
    </source>
</reference>
<proteinExistence type="predicted"/>
<evidence type="ECO:0000313" key="3">
    <source>
        <dbReference type="Proteomes" id="UP000276834"/>
    </source>
</evidence>
<evidence type="ECO:0000313" key="2">
    <source>
        <dbReference type="EMBL" id="RLW11381.1"/>
    </source>
</evidence>
<name>A0A3L8SY03_CHLGU</name>
<feature type="region of interest" description="Disordered" evidence="1">
    <location>
        <begin position="1"/>
        <end position="24"/>
    </location>
</feature>
<dbReference type="AlphaFoldDB" id="A0A3L8SY03"/>
<organism evidence="2 3">
    <name type="scientific">Chloebia gouldiae</name>
    <name type="common">Gouldian finch</name>
    <name type="synonym">Erythrura gouldiae</name>
    <dbReference type="NCBI Taxonomy" id="44316"/>
    <lineage>
        <taxon>Eukaryota</taxon>
        <taxon>Metazoa</taxon>
        <taxon>Chordata</taxon>
        <taxon>Craniata</taxon>
        <taxon>Vertebrata</taxon>
        <taxon>Euteleostomi</taxon>
        <taxon>Archelosauria</taxon>
        <taxon>Archosauria</taxon>
        <taxon>Dinosauria</taxon>
        <taxon>Saurischia</taxon>
        <taxon>Theropoda</taxon>
        <taxon>Coelurosauria</taxon>
        <taxon>Aves</taxon>
        <taxon>Neognathae</taxon>
        <taxon>Neoaves</taxon>
        <taxon>Telluraves</taxon>
        <taxon>Australaves</taxon>
        <taxon>Passeriformes</taxon>
        <taxon>Passeroidea</taxon>
        <taxon>Passeridae</taxon>
        <taxon>Chloebia</taxon>
    </lineage>
</organism>